<feature type="binding site" evidence="17">
    <location>
        <position position="214"/>
    </location>
    <ligand>
        <name>thiamine diphosphate</name>
        <dbReference type="ChEBI" id="CHEBI:58937"/>
    </ligand>
</feature>
<evidence type="ECO:0000256" key="10">
    <source>
        <dbReference type="ARBA" id="ARBA00022837"/>
    </source>
</evidence>
<evidence type="ECO:0000256" key="13">
    <source>
        <dbReference type="ARBA" id="ARBA00049473"/>
    </source>
</evidence>
<feature type="domain" description="Transketolase-like pyrimidine-binding" evidence="22">
    <location>
        <begin position="384"/>
        <end position="555"/>
    </location>
</feature>
<feature type="binding site" evidence="16">
    <location>
        <position position="499"/>
    </location>
    <ligand>
        <name>substrate</name>
    </ligand>
</feature>
<proteinExistence type="inferred from homology"/>
<dbReference type="CDD" id="cd02012">
    <property type="entry name" value="TPP_TK"/>
    <property type="match status" value="1"/>
</dbReference>
<evidence type="ECO:0000256" key="5">
    <source>
        <dbReference type="ARBA" id="ARBA00007131"/>
    </source>
</evidence>
<feature type="binding site" evidence="16">
    <location>
        <position position="491"/>
    </location>
    <ligand>
        <name>substrate</name>
    </ligand>
</feature>
<evidence type="ECO:0000313" key="24">
    <source>
        <dbReference type="Proteomes" id="UP000323583"/>
    </source>
</evidence>
<evidence type="ECO:0000256" key="20">
    <source>
        <dbReference type="RuleBase" id="RU004996"/>
    </source>
</evidence>
<feature type="binding site" evidence="16">
    <location>
        <position position="290"/>
    </location>
    <ligand>
        <name>substrate</name>
    </ligand>
</feature>
<dbReference type="EMBL" id="VSGZ01000028">
    <property type="protein sequence ID" value="TXY93246.1"/>
    <property type="molecule type" value="Genomic_DNA"/>
</dbReference>
<keyword evidence="11 18" id="KW-0460">Magnesium</keyword>
<feature type="binding site" evidence="17">
    <location>
        <position position="185"/>
    </location>
    <ligand>
        <name>thiamine diphosphate</name>
        <dbReference type="ChEBI" id="CHEBI:58937"/>
    </ligand>
</feature>
<dbReference type="InterPro" id="IPR020826">
    <property type="entry name" value="Transketolase_BS"/>
</dbReference>
<keyword evidence="10 20" id="KW-0106">Calcium</keyword>
<keyword evidence="21" id="KW-0812">Transmembrane</keyword>
<evidence type="ECO:0000256" key="14">
    <source>
        <dbReference type="NCBIfam" id="TIGR00232"/>
    </source>
</evidence>
<keyword evidence="21" id="KW-1133">Transmembrane helix</keyword>
<feature type="binding site" evidence="17">
    <location>
        <position position="290"/>
    </location>
    <ligand>
        <name>thiamine diphosphate</name>
        <dbReference type="ChEBI" id="CHEBI:58937"/>
    </ligand>
</feature>
<keyword evidence="12 17" id="KW-0786">Thiamine pyrophosphate</keyword>
<keyword evidence="8 20" id="KW-0808">Transferase</keyword>
<feature type="binding site" evidence="16">
    <location>
        <position position="387"/>
    </location>
    <ligand>
        <name>substrate</name>
    </ligand>
</feature>
<reference evidence="23 24" key="1">
    <citation type="submission" date="2019-06" db="EMBL/GenBank/DDBJ databases">
        <title>Vibrio cholerae phylogeny based on whole-genome sequencing reveals genetic diversity and population strucutre.</title>
        <authorList>
            <person name="Zhiqiu Y."/>
            <person name="Bin L."/>
            <person name="Lingyan J."/>
        </authorList>
    </citation>
    <scope>NUCLEOTIDE SEQUENCE [LARGE SCALE GENOMIC DNA]</scope>
    <source>
        <strain evidence="23 24">N2768</strain>
    </source>
</reference>
<evidence type="ECO:0000256" key="8">
    <source>
        <dbReference type="ARBA" id="ARBA00022679"/>
    </source>
</evidence>
<dbReference type="Gene3D" id="3.40.50.920">
    <property type="match status" value="1"/>
</dbReference>
<evidence type="ECO:0000256" key="12">
    <source>
        <dbReference type="ARBA" id="ARBA00023052"/>
    </source>
</evidence>
<evidence type="ECO:0000256" key="6">
    <source>
        <dbReference type="ARBA" id="ARBA00011738"/>
    </source>
</evidence>
<feature type="binding site" evidence="18">
    <location>
        <position position="184"/>
    </location>
    <ligand>
        <name>Mg(2+)</name>
        <dbReference type="ChEBI" id="CHEBI:18420"/>
    </ligand>
</feature>
<sequence>MQQLGGFATIAATDFPHPFISLTSHLGVDMSSRKQLANAIRALSMDGVQKANSGHPGAPMGMADIAEVLWRSHLNHNPQNPNWADRDRFVLSNGHGSMLIYSLLHLSGYQLSIDDLKNFRQLHSKTPGHPEYGYAPGIETTTGPLGQGITNAVGMAIAEKALAAQFNKPGHDIVDHFTYVFMGDGCLMEGISHEACSLAGTLGLGKLIAFWDDNGISIDGHVEGWFSDDTPKRFEAYGWHVIPAVDGHDADAINAAIEAAKAETSRPTLICTKTIIGFGSPNKAGSHDCHGAPLGNDEIKAAREFLGWEYAPFEIPADIYAAWDAKQAGASKEAAWDEKFAAYAKAYPAEAAEYKRRVAGELPANWEAATSEIIANLQANPANIASRKASQNALEAFGKLLPEFMGGSADLAPSNLTMWSGSKSLTAEDFSGNYIHYGVREFGMTAIINGIALHGGFVPYGATFLMFMEYARNAMRMAALMKVQNIQVYTHDSIGLGEDGPTHQPVEQIASLRMTPNMSTWRPCDQVESAMAWKLAIERKDAPSALIFSRQNLAQQPRSAEQVANIAKGGYILKDCAGQPELILIATGSEVELAVAAYEQLSAEGKAVRVVSMPSTDAFDKQDAAYREAVLPAAVTKRIAIEAGIADFWYKYVGFGGRIIGMTSFGESAPAGELFKLFGFTTENVVKQAKELLA</sequence>
<dbReference type="FunFam" id="3.40.50.970:FF:000004">
    <property type="entry name" value="Transketolase"/>
    <property type="match status" value="1"/>
</dbReference>
<feature type="binding site" evidence="18">
    <location>
        <position position="214"/>
    </location>
    <ligand>
        <name>Mg(2+)</name>
        <dbReference type="ChEBI" id="CHEBI:18420"/>
    </ligand>
</feature>
<dbReference type="SUPFAM" id="SSF52518">
    <property type="entry name" value="Thiamin diphosphate-binding fold (THDP-binding)"/>
    <property type="match status" value="2"/>
</dbReference>
<dbReference type="EC" id="2.2.1.1" evidence="7 14"/>
<dbReference type="PROSITE" id="PS00801">
    <property type="entry name" value="TRANSKETOLASE_1"/>
    <property type="match status" value="1"/>
</dbReference>
<evidence type="ECO:0000256" key="3">
    <source>
        <dbReference type="ARBA" id="ARBA00001941"/>
    </source>
</evidence>
<comment type="subunit">
    <text evidence="6 20">Homodimer.</text>
</comment>
<dbReference type="InterPro" id="IPR009014">
    <property type="entry name" value="Transketo_C/PFOR_II"/>
</dbReference>
<dbReference type="InterPro" id="IPR055152">
    <property type="entry name" value="Transketolase-like_C_2"/>
</dbReference>
<comment type="cofactor">
    <cofactor evidence="20">
        <name>Mg(2+)</name>
        <dbReference type="ChEBI" id="CHEBI:18420"/>
    </cofactor>
    <cofactor evidence="20">
        <name>Ca(2+)</name>
        <dbReference type="ChEBI" id="CHEBI:29108"/>
    </cofactor>
    <cofactor evidence="20">
        <name>Mn(2+)</name>
        <dbReference type="ChEBI" id="CHEBI:29035"/>
    </cofactor>
    <cofactor evidence="20">
        <name>Co(2+)</name>
        <dbReference type="ChEBI" id="CHEBI:48828"/>
    </cofactor>
    <text evidence="20">Binds 1 Mg(2+) ion per subunit. Can also utilize other divalent metal cations, such as Ca(2+), Mn(2+) and Co(2+).</text>
</comment>
<dbReference type="SMART" id="SM00861">
    <property type="entry name" value="Transket_pyr"/>
    <property type="match status" value="1"/>
</dbReference>
<evidence type="ECO:0000256" key="4">
    <source>
        <dbReference type="ARBA" id="ARBA00002931"/>
    </source>
</evidence>
<dbReference type="AlphaFoldDB" id="A0A8B5ZLE5"/>
<comment type="cofactor">
    <cofactor evidence="1">
        <name>Ca(2+)</name>
        <dbReference type="ChEBI" id="CHEBI:29108"/>
    </cofactor>
</comment>
<comment type="catalytic activity">
    <reaction evidence="13 20">
        <text>D-sedoheptulose 7-phosphate + D-glyceraldehyde 3-phosphate = aldehydo-D-ribose 5-phosphate + D-xylulose 5-phosphate</text>
        <dbReference type="Rhea" id="RHEA:10508"/>
        <dbReference type="ChEBI" id="CHEBI:57483"/>
        <dbReference type="ChEBI" id="CHEBI:57737"/>
        <dbReference type="ChEBI" id="CHEBI:58273"/>
        <dbReference type="ChEBI" id="CHEBI:59776"/>
        <dbReference type="EC" id="2.2.1.1"/>
    </reaction>
</comment>
<dbReference type="PROSITE" id="PS00802">
    <property type="entry name" value="TRANSKETOLASE_2"/>
    <property type="match status" value="1"/>
</dbReference>
<feature type="binding site" evidence="18">
    <location>
        <position position="216"/>
    </location>
    <ligand>
        <name>Mg(2+)</name>
        <dbReference type="ChEBI" id="CHEBI:18420"/>
    </ligand>
</feature>
<dbReference type="FunFam" id="3.40.50.970:FF:000003">
    <property type="entry name" value="Transketolase"/>
    <property type="match status" value="1"/>
</dbReference>
<evidence type="ECO:0000256" key="18">
    <source>
        <dbReference type="PIRSR" id="PIRSR605478-4"/>
    </source>
</evidence>
<comment type="cofactor">
    <cofactor evidence="17">
        <name>thiamine diphosphate</name>
        <dbReference type="ChEBI" id="CHEBI:58937"/>
    </cofactor>
    <text evidence="17">Binds 1 thiamine pyrophosphate per subunit. During the reaction, the substrate forms a covalent intermediate with the cofactor.</text>
</comment>
<comment type="cofactor">
    <cofactor evidence="2">
        <name>Mn(2+)</name>
        <dbReference type="ChEBI" id="CHEBI:29035"/>
    </cofactor>
</comment>
<feature type="site" description="Important for catalytic activity" evidence="19">
    <location>
        <position position="290"/>
    </location>
</feature>
<dbReference type="PANTHER" id="PTHR43522">
    <property type="entry name" value="TRANSKETOLASE"/>
    <property type="match status" value="1"/>
</dbReference>
<evidence type="ECO:0000256" key="1">
    <source>
        <dbReference type="ARBA" id="ARBA00001913"/>
    </source>
</evidence>
<evidence type="ECO:0000259" key="22">
    <source>
        <dbReference type="SMART" id="SM00861"/>
    </source>
</evidence>
<name>A0A8B5ZLE5_VIBCL</name>
<dbReference type="PANTHER" id="PTHR43522:SF2">
    <property type="entry name" value="TRANSKETOLASE 1-RELATED"/>
    <property type="match status" value="1"/>
</dbReference>
<keyword evidence="9 18" id="KW-0479">Metal-binding</keyword>
<dbReference type="GO" id="GO:0005829">
    <property type="term" value="C:cytosol"/>
    <property type="evidence" value="ECO:0007669"/>
    <property type="project" value="TreeGrafter"/>
</dbReference>
<feature type="binding site" evidence="16">
    <location>
        <position position="55"/>
    </location>
    <ligand>
        <name>substrate</name>
    </ligand>
</feature>
<evidence type="ECO:0000313" key="23">
    <source>
        <dbReference type="EMBL" id="TXY93246.1"/>
    </source>
</evidence>
<dbReference type="Pfam" id="PF02779">
    <property type="entry name" value="Transket_pyr"/>
    <property type="match status" value="1"/>
</dbReference>
<dbReference type="GO" id="GO:0009052">
    <property type="term" value="P:pentose-phosphate shunt, non-oxidative branch"/>
    <property type="evidence" value="ECO:0007669"/>
    <property type="project" value="UniProtKB-ARBA"/>
</dbReference>
<dbReference type="InterPro" id="IPR005478">
    <property type="entry name" value="Transketolase_bac-like"/>
</dbReference>
<gene>
    <name evidence="23" type="primary">tkt</name>
    <name evidence="23" type="ORF">FXE67_05490</name>
</gene>
<feature type="active site" description="Proton donor" evidence="15">
    <location>
        <position position="441"/>
    </location>
</feature>
<feature type="binding site" evidence="16">
    <location>
        <position position="414"/>
    </location>
    <ligand>
        <name>substrate</name>
    </ligand>
</feature>
<keyword evidence="21" id="KW-0472">Membrane</keyword>
<evidence type="ECO:0000256" key="17">
    <source>
        <dbReference type="PIRSR" id="PIRSR605478-3"/>
    </source>
</evidence>
<evidence type="ECO:0000256" key="19">
    <source>
        <dbReference type="PIRSR" id="PIRSR605478-5"/>
    </source>
</evidence>
<feature type="binding site" evidence="16">
    <location>
        <position position="550"/>
    </location>
    <ligand>
        <name>substrate</name>
    </ligand>
</feature>
<comment type="cofactor">
    <cofactor evidence="18">
        <name>Mg(2+)</name>
        <dbReference type="ChEBI" id="CHEBI:18420"/>
    </cofactor>
    <text evidence="18">Binds 1 Mg(2+) ion per subunit. Can also utilize other divalent metal cations, such as Ca(2+), Mn(2+) and Co(2+).</text>
</comment>
<dbReference type="NCBIfam" id="TIGR00232">
    <property type="entry name" value="tktlase_bact"/>
    <property type="match status" value="1"/>
</dbReference>
<comment type="caution">
    <text evidence="23">The sequence shown here is derived from an EMBL/GenBank/DDBJ whole genome shotgun (WGS) entry which is preliminary data.</text>
</comment>
<dbReference type="InterPro" id="IPR049557">
    <property type="entry name" value="Transketolase_CS"/>
</dbReference>
<feature type="site" description="Important for catalytic activity" evidence="19">
    <location>
        <position position="55"/>
    </location>
</feature>
<dbReference type="InterPro" id="IPR033247">
    <property type="entry name" value="Transketolase_fam"/>
</dbReference>
<dbReference type="InterPro" id="IPR029061">
    <property type="entry name" value="THDP-binding"/>
</dbReference>
<evidence type="ECO:0000256" key="7">
    <source>
        <dbReference type="ARBA" id="ARBA00013152"/>
    </source>
</evidence>
<feature type="binding site" evidence="16">
    <location>
        <position position="503"/>
    </location>
    <ligand>
        <name>substrate</name>
    </ligand>
</feature>
<protein>
    <recommendedName>
        <fullName evidence="7 14">Transketolase</fullName>
        <ecNumber evidence="7 14">2.2.1.1</ecNumber>
    </recommendedName>
</protein>
<dbReference type="SUPFAM" id="SSF52922">
    <property type="entry name" value="TK C-terminal domain-like"/>
    <property type="match status" value="1"/>
</dbReference>
<comment type="function">
    <text evidence="4 20">Catalyzes the transfer of a two-carbon ketol group from a ketose donor to an aldose acceptor, via a covalent intermediate with the cofactor thiamine pyrophosphate.</text>
</comment>
<dbReference type="Pfam" id="PF00456">
    <property type="entry name" value="Transketolase_N"/>
    <property type="match status" value="1"/>
</dbReference>
<dbReference type="InterPro" id="IPR005474">
    <property type="entry name" value="Transketolase_N"/>
</dbReference>
<dbReference type="GO" id="GO:0046872">
    <property type="term" value="F:metal ion binding"/>
    <property type="evidence" value="ECO:0007669"/>
    <property type="project" value="UniProtKB-KW"/>
</dbReference>
<feature type="binding site" evidence="17">
    <location>
        <position position="95"/>
    </location>
    <ligand>
        <name>thiamine diphosphate</name>
        <dbReference type="ChEBI" id="CHEBI:58937"/>
    </ligand>
</feature>
<evidence type="ECO:0000256" key="15">
    <source>
        <dbReference type="PIRSR" id="PIRSR605478-1"/>
    </source>
</evidence>
<dbReference type="CDD" id="cd07033">
    <property type="entry name" value="TPP_PYR_DXS_TK_like"/>
    <property type="match status" value="1"/>
</dbReference>
<organism evidence="23 24">
    <name type="scientific">Vibrio cholerae</name>
    <dbReference type="NCBI Taxonomy" id="666"/>
    <lineage>
        <taxon>Bacteria</taxon>
        <taxon>Pseudomonadati</taxon>
        <taxon>Pseudomonadota</taxon>
        <taxon>Gammaproteobacteria</taxon>
        <taxon>Vibrionales</taxon>
        <taxon>Vibrionaceae</taxon>
        <taxon>Vibrio</taxon>
    </lineage>
</organism>
<dbReference type="InterPro" id="IPR005475">
    <property type="entry name" value="Transketolase-like_Pyr-bd"/>
</dbReference>
<dbReference type="Proteomes" id="UP000323583">
    <property type="component" value="Unassembled WGS sequence"/>
</dbReference>
<feature type="transmembrane region" description="Helical" evidence="21">
    <location>
        <begin position="446"/>
        <end position="467"/>
    </location>
</feature>
<dbReference type="Pfam" id="PF22613">
    <property type="entry name" value="Transketolase_C_1"/>
    <property type="match status" value="1"/>
</dbReference>
<evidence type="ECO:0000256" key="2">
    <source>
        <dbReference type="ARBA" id="ARBA00001936"/>
    </source>
</evidence>
<dbReference type="Gene3D" id="3.40.50.970">
    <property type="match status" value="2"/>
</dbReference>
<dbReference type="GO" id="GO:0004802">
    <property type="term" value="F:transketolase activity"/>
    <property type="evidence" value="ECO:0007669"/>
    <property type="project" value="UniProtKB-UniRule"/>
</dbReference>
<evidence type="ECO:0000256" key="11">
    <source>
        <dbReference type="ARBA" id="ARBA00022842"/>
    </source>
</evidence>
<dbReference type="FunFam" id="3.40.50.920:FF:000003">
    <property type="entry name" value="Transketolase"/>
    <property type="match status" value="1"/>
</dbReference>
<feature type="binding site" evidence="17">
    <location>
        <begin position="143"/>
        <end position="145"/>
    </location>
    <ligand>
        <name>thiamine diphosphate</name>
        <dbReference type="ChEBI" id="CHEBI:58937"/>
    </ligand>
</feature>
<evidence type="ECO:0000256" key="21">
    <source>
        <dbReference type="SAM" id="Phobius"/>
    </source>
</evidence>
<accession>A0A8B5ZLE5</accession>
<comment type="cofactor">
    <cofactor evidence="3">
        <name>Co(2+)</name>
        <dbReference type="ChEBI" id="CHEBI:48828"/>
    </cofactor>
</comment>
<evidence type="ECO:0000256" key="16">
    <source>
        <dbReference type="PIRSR" id="PIRSR605478-2"/>
    </source>
</evidence>
<comment type="similarity">
    <text evidence="5 20">Belongs to the transketolase family.</text>
</comment>
<evidence type="ECO:0000256" key="9">
    <source>
        <dbReference type="ARBA" id="ARBA00022723"/>
    </source>
</evidence>
<feature type="binding site" evidence="17">
    <location>
        <position position="467"/>
    </location>
    <ligand>
        <name>thiamine diphosphate</name>
        <dbReference type="ChEBI" id="CHEBI:58937"/>
    </ligand>
</feature>